<protein>
    <submittedName>
        <fullName evidence="1">Uncharacterized protein</fullName>
    </submittedName>
</protein>
<evidence type="ECO:0000313" key="1">
    <source>
        <dbReference type="EMBL" id="CAD73804.1"/>
    </source>
</evidence>
<dbReference type="AlphaFoldDB" id="Q7USJ2"/>
<proteinExistence type="predicted"/>
<dbReference type="InParanoid" id="Q7USJ2"/>
<reference evidence="1 2" key="1">
    <citation type="journal article" date="2003" name="Proc. Natl. Acad. Sci. U.S.A.">
        <title>Complete genome sequence of the marine planctomycete Pirellula sp. strain 1.</title>
        <authorList>
            <person name="Gloeckner F.O."/>
            <person name="Kube M."/>
            <person name="Bauer M."/>
            <person name="Teeling H."/>
            <person name="Lombardot T."/>
            <person name="Ludwig W."/>
            <person name="Gade D."/>
            <person name="Beck A."/>
            <person name="Borzym K."/>
            <person name="Heitmann K."/>
            <person name="Rabus R."/>
            <person name="Schlesner H."/>
            <person name="Amann R."/>
            <person name="Reinhardt R."/>
        </authorList>
    </citation>
    <scope>NUCLEOTIDE SEQUENCE [LARGE SCALE GENOMIC DNA]</scope>
    <source>
        <strain evidence="2">DSM 10527 / NCIMB 13988 / SH1</strain>
    </source>
</reference>
<dbReference type="STRING" id="243090.RB4466"/>
<dbReference type="KEGG" id="rba:RB4466"/>
<dbReference type="Proteomes" id="UP000001025">
    <property type="component" value="Chromosome"/>
</dbReference>
<keyword evidence="2" id="KW-1185">Reference proteome</keyword>
<sequence length="45" mass="4834">MRVVTNEVNEINQLVAEAFSSRNTAIQTPGGIRTVDSPKDGCLTT</sequence>
<dbReference type="EnsemblBacteria" id="CAD73804">
    <property type="protein sequence ID" value="CAD73804"/>
    <property type="gene ID" value="RB4466"/>
</dbReference>
<dbReference type="EMBL" id="BX294140">
    <property type="protein sequence ID" value="CAD73804.1"/>
    <property type="molecule type" value="Genomic_DNA"/>
</dbReference>
<organism evidence="1 2">
    <name type="scientific">Rhodopirellula baltica (strain DSM 10527 / NCIMB 13988 / SH1)</name>
    <dbReference type="NCBI Taxonomy" id="243090"/>
    <lineage>
        <taxon>Bacteria</taxon>
        <taxon>Pseudomonadati</taxon>
        <taxon>Planctomycetota</taxon>
        <taxon>Planctomycetia</taxon>
        <taxon>Pirellulales</taxon>
        <taxon>Pirellulaceae</taxon>
        <taxon>Rhodopirellula</taxon>
    </lineage>
</organism>
<accession>Q7USJ2</accession>
<gene>
    <name evidence="1" type="ordered locus">RB4466</name>
</gene>
<evidence type="ECO:0000313" key="2">
    <source>
        <dbReference type="Proteomes" id="UP000001025"/>
    </source>
</evidence>
<name>Q7USJ2_RHOBA</name>
<dbReference type="HOGENOM" id="CLU_3204495_0_0_0"/>